<organism evidence="3 4">
    <name type="scientific">Trichomalopsis sarcophagae</name>
    <dbReference type="NCBI Taxonomy" id="543379"/>
    <lineage>
        <taxon>Eukaryota</taxon>
        <taxon>Metazoa</taxon>
        <taxon>Ecdysozoa</taxon>
        <taxon>Arthropoda</taxon>
        <taxon>Hexapoda</taxon>
        <taxon>Insecta</taxon>
        <taxon>Pterygota</taxon>
        <taxon>Neoptera</taxon>
        <taxon>Endopterygota</taxon>
        <taxon>Hymenoptera</taxon>
        <taxon>Apocrita</taxon>
        <taxon>Proctotrupomorpha</taxon>
        <taxon>Chalcidoidea</taxon>
        <taxon>Pteromalidae</taxon>
        <taxon>Pteromalinae</taxon>
        <taxon>Trichomalopsis</taxon>
    </lineage>
</organism>
<feature type="region of interest" description="Disordered" evidence="1">
    <location>
        <begin position="325"/>
        <end position="347"/>
    </location>
</feature>
<gene>
    <name evidence="3" type="ORF">TSAR_002444</name>
</gene>
<comment type="caution">
    <text evidence="3">The sequence shown here is derived from an EMBL/GenBank/DDBJ whole genome shotgun (WGS) entry which is preliminary data.</text>
</comment>
<name>A0A232FFY5_9HYME</name>
<evidence type="ECO:0000256" key="2">
    <source>
        <dbReference type="SAM" id="Phobius"/>
    </source>
</evidence>
<keyword evidence="4" id="KW-1185">Reference proteome</keyword>
<keyword evidence="2" id="KW-1133">Transmembrane helix</keyword>
<reference evidence="3 4" key="1">
    <citation type="journal article" date="2017" name="Curr. Biol.">
        <title>The Evolution of Venom by Co-option of Single-Copy Genes.</title>
        <authorList>
            <person name="Martinson E.O."/>
            <person name="Mrinalini"/>
            <person name="Kelkar Y.D."/>
            <person name="Chang C.H."/>
            <person name="Werren J.H."/>
        </authorList>
    </citation>
    <scope>NUCLEOTIDE SEQUENCE [LARGE SCALE GENOMIC DNA]</scope>
    <source>
        <strain evidence="3 4">Alberta</strain>
        <tissue evidence="3">Whole body</tissue>
    </source>
</reference>
<feature type="compositionally biased region" description="Basic and acidic residues" evidence="1">
    <location>
        <begin position="326"/>
        <end position="346"/>
    </location>
</feature>
<dbReference type="AlphaFoldDB" id="A0A232FFY5"/>
<evidence type="ECO:0000256" key="1">
    <source>
        <dbReference type="SAM" id="MobiDB-lite"/>
    </source>
</evidence>
<feature type="compositionally biased region" description="Acidic residues" evidence="1">
    <location>
        <begin position="421"/>
        <end position="437"/>
    </location>
</feature>
<proteinExistence type="predicted"/>
<dbReference type="Proteomes" id="UP000215335">
    <property type="component" value="Unassembled WGS sequence"/>
</dbReference>
<accession>A0A232FFY5</accession>
<protein>
    <submittedName>
        <fullName evidence="3">Uncharacterized protein</fullName>
    </submittedName>
</protein>
<evidence type="ECO:0000313" key="4">
    <source>
        <dbReference type="Proteomes" id="UP000215335"/>
    </source>
</evidence>
<sequence>MASYIYAFVTISSTKKNIYIYIYILQGTITSFTILLAFSEISYAHVLEKPANGTRLSTDDFGISQRTSNASSAESRAPKLLSKFDASRKIQVDPYTGYWNVSSNGNYSSIRAHSPNLNRTEMWNSTLLDAFLNRRSNSQHKYPNGQYAVLKTESGHQQDKSKSYATSEDYEHQVHNIATEYFPPQTQEYDESYNTIPEDMNTGYEVPVTPGYEPWRVSYVPHDPGYFGPPIPVGEAPVHPPSSISRFIYYLFLIITKIELLISFSAAGTRECNCPTTTRSYECDNPSGNFLALVSALGQNLWALVSLIATSSNFLFQKIQDVFPDDNSHHPPHPHDAESRQADDGKNASATFARDDSVLLLDDSSVWDLRQCPSRVACEMGAFLAGAGRTSFFPQNLANYLAGRADRAMRGVRPRSKKNEGDDEEEEEEEDEDEEDQRDQAFKAFLVALGKKWSQEQCQVYSCAVLF</sequence>
<dbReference type="EMBL" id="NNAY01000291">
    <property type="protein sequence ID" value="OXU29430.1"/>
    <property type="molecule type" value="Genomic_DNA"/>
</dbReference>
<keyword evidence="2" id="KW-0812">Transmembrane</keyword>
<feature type="region of interest" description="Disordered" evidence="1">
    <location>
        <begin position="409"/>
        <end position="437"/>
    </location>
</feature>
<evidence type="ECO:0000313" key="3">
    <source>
        <dbReference type="EMBL" id="OXU29430.1"/>
    </source>
</evidence>
<feature type="transmembrane region" description="Helical" evidence="2">
    <location>
        <begin position="20"/>
        <end position="39"/>
    </location>
</feature>
<keyword evidence="2" id="KW-0472">Membrane</keyword>
<dbReference type="OrthoDB" id="7695925at2759"/>